<organismHost>
    <name type="scientific">Cafeteria roenbergensis</name>
    <name type="common">Marine flagellate</name>
    <dbReference type="NCBI Taxonomy" id="33653"/>
</organismHost>
<feature type="domain" description="Calcineurin-like phosphoesterase" evidence="6">
    <location>
        <begin position="207"/>
        <end position="445"/>
    </location>
</feature>
<dbReference type="EC" id="3.1.3.16" evidence="1"/>
<dbReference type="SUPFAM" id="SSF56300">
    <property type="entry name" value="Metallo-dependent phosphatases"/>
    <property type="match status" value="1"/>
</dbReference>
<reference evidence="7 8" key="1">
    <citation type="journal article" date="2010" name="Proc. Natl. Acad. Sci. U.S.A.">
        <title>Giant virus with a remarkable complement of genes infects marine zooplankton.</title>
        <authorList>
            <person name="Fischer M.G."/>
            <person name="Allen M.J."/>
            <person name="Wilson W.H."/>
            <person name="Suttle C.A."/>
        </authorList>
    </citation>
    <scope>NUCLEOTIDE SEQUENCE [LARGE SCALE GENOMIC DNA]</scope>
    <source>
        <strain evidence="7 8">BV-PW1</strain>
    </source>
</reference>
<dbReference type="PANTHER" id="PTHR11668:SF300">
    <property type="entry name" value="SERINE_THREONINE-PROTEIN PHOSPHATASE"/>
    <property type="match status" value="1"/>
</dbReference>
<accession>E3T5U6</accession>
<sequence>MSYQNKYLKYKNKYLHLKKMIGGNIDEETPKFKVTTNLDRLFIADKDNNMYFDSLFSPEELSESVGVSEATKLLKHFNENINGTNIGNIMSILTFKEKRDDNPDIKNIFNQRELTKIDLIKLFYILSPNSLNKDNARASIALVDEFLLNEKLERMIALYKPQIDNKDKYYSNTLITELDRSFTDFSANQDVYYAQKITIPDDSEIHYIGDIHGSLMSLIKILVKDLGKNIDNDLILKPKHYIFFTGDIVDYSQLGLECLYLISILKLLNPAQVFICDGNHEDHDQYMQTGEKHLRHEINTEITIPRFRNNVHKFLKLFPTVIFVSYNGSLFQFNHGSHPIINKESLPKATNPRESPHIMLNRRCKTADTFKLKEYLDSDKEFLLMSYGKTYASNTYKSAGYEFKWGDFVQKFVGDVVQARPQRTLKDTQNYLDYFKIQCIFSGHQDVAPLSIMANKLIEGTDPAFKAKNNGYELTVGYYNLLGFPPIKNFGSGNWKNITFIEETRINPLTSDGLYSTGKYVDLPTEQKYEFVFNPSKYSKGNTILNTDNRILAMIQSSAGISHGKMVNYTSVSTLTTNDTPSTGSSAAASSGSAAAAASSGSAAAAAAASSGSVVADTAATASYGFADEAFIDETPPDYGSFYEAFGTGQ</sequence>
<dbReference type="GeneID" id="9887928"/>
<dbReference type="Proteomes" id="UP000029781">
    <property type="component" value="Segment"/>
</dbReference>
<keyword evidence="4" id="KW-0904">Protein phosphatase</keyword>
<keyword evidence="8" id="KW-1185">Reference proteome</keyword>
<keyword evidence="3" id="KW-0378">Hydrolase</keyword>
<dbReference type="GO" id="GO:0046872">
    <property type="term" value="F:metal ion binding"/>
    <property type="evidence" value="ECO:0007669"/>
    <property type="project" value="UniProtKB-KW"/>
</dbReference>
<evidence type="ECO:0000256" key="4">
    <source>
        <dbReference type="ARBA" id="ARBA00022912"/>
    </source>
</evidence>
<dbReference type="Gene3D" id="3.60.21.10">
    <property type="match status" value="1"/>
</dbReference>
<dbReference type="GO" id="GO:0004722">
    <property type="term" value="F:protein serine/threonine phosphatase activity"/>
    <property type="evidence" value="ECO:0007669"/>
    <property type="project" value="UniProtKB-EC"/>
</dbReference>
<dbReference type="RefSeq" id="YP_003970158.1">
    <property type="nucleotide sequence ID" value="NC_014637.1"/>
</dbReference>
<evidence type="ECO:0000259" key="6">
    <source>
        <dbReference type="Pfam" id="PF00149"/>
    </source>
</evidence>
<dbReference type="Pfam" id="PF00149">
    <property type="entry name" value="Metallophos"/>
    <property type="match status" value="1"/>
</dbReference>
<proteinExistence type="predicted"/>
<keyword evidence="2" id="KW-0479">Metal-binding</keyword>
<evidence type="ECO:0000256" key="2">
    <source>
        <dbReference type="ARBA" id="ARBA00022723"/>
    </source>
</evidence>
<evidence type="ECO:0000256" key="5">
    <source>
        <dbReference type="ARBA" id="ARBA00023211"/>
    </source>
</evidence>
<dbReference type="InterPro" id="IPR004843">
    <property type="entry name" value="Calcineurin-like_PHP"/>
</dbReference>
<name>E3T5U6_CROVB</name>
<evidence type="ECO:0000256" key="3">
    <source>
        <dbReference type="ARBA" id="ARBA00022801"/>
    </source>
</evidence>
<evidence type="ECO:0000256" key="1">
    <source>
        <dbReference type="ARBA" id="ARBA00013081"/>
    </source>
</evidence>
<evidence type="ECO:0000313" key="7">
    <source>
        <dbReference type="EMBL" id="ADO67559.1"/>
    </source>
</evidence>
<protein>
    <recommendedName>
        <fullName evidence="1">protein-serine/threonine phosphatase</fullName>
        <ecNumber evidence="1">3.1.3.16</ecNumber>
    </recommendedName>
</protein>
<dbReference type="PANTHER" id="PTHR11668">
    <property type="entry name" value="SERINE/THREONINE PROTEIN PHOSPHATASE"/>
    <property type="match status" value="1"/>
</dbReference>
<dbReference type="InterPro" id="IPR050341">
    <property type="entry name" value="PP1_catalytic_subunit"/>
</dbReference>
<dbReference type="InterPro" id="IPR029052">
    <property type="entry name" value="Metallo-depent_PP-like"/>
</dbReference>
<keyword evidence="5" id="KW-0464">Manganese</keyword>
<evidence type="ECO:0000313" key="8">
    <source>
        <dbReference type="Proteomes" id="UP000029781"/>
    </source>
</evidence>
<gene>
    <name evidence="7" type="ORF">crov525</name>
</gene>
<dbReference type="EMBL" id="GU244497">
    <property type="protein sequence ID" value="ADO67559.1"/>
    <property type="molecule type" value="Genomic_DNA"/>
</dbReference>
<dbReference type="KEGG" id="vg:9887928"/>
<organism evidence="7 8">
    <name type="scientific">Cafeteria roenbergensis virus (strain BV-PW1)</name>
    <name type="common">CroV</name>
    <dbReference type="NCBI Taxonomy" id="693272"/>
    <lineage>
        <taxon>Viruses</taxon>
        <taxon>Varidnaviria</taxon>
        <taxon>Bamfordvirae</taxon>
        <taxon>Nucleocytoviricota</taxon>
        <taxon>Megaviricetes</taxon>
        <taxon>Imitervirales</taxon>
        <taxon>Mimiviridae</taxon>
        <taxon>Aliimimivirinae</taxon>
        <taxon>Rheavirus</taxon>
        <taxon>Rheavirus sinusmexicani</taxon>
    </lineage>
</organism>